<evidence type="ECO:0000313" key="1">
    <source>
        <dbReference type="EMBL" id="MBN8799368.1"/>
    </source>
</evidence>
<proteinExistence type="predicted"/>
<organism evidence="1 2">
    <name type="scientific">Stenotrophomonas nitritireducens</name>
    <dbReference type="NCBI Taxonomy" id="83617"/>
    <lineage>
        <taxon>Bacteria</taxon>
        <taxon>Pseudomonadati</taxon>
        <taxon>Pseudomonadota</taxon>
        <taxon>Gammaproteobacteria</taxon>
        <taxon>Lysobacterales</taxon>
        <taxon>Lysobacteraceae</taxon>
        <taxon>Stenotrophomonas</taxon>
    </lineage>
</organism>
<dbReference type="Proteomes" id="UP000664815">
    <property type="component" value="Unassembled WGS sequence"/>
</dbReference>
<gene>
    <name evidence="1" type="ORF">J0H45_08435</name>
</gene>
<dbReference type="EMBL" id="JAFKMG010000775">
    <property type="protein sequence ID" value="MBN8799368.1"/>
    <property type="molecule type" value="Genomic_DNA"/>
</dbReference>
<protein>
    <submittedName>
        <fullName evidence="1">Uncharacterized protein</fullName>
    </submittedName>
</protein>
<evidence type="ECO:0000313" key="2">
    <source>
        <dbReference type="Proteomes" id="UP000664815"/>
    </source>
</evidence>
<name>A0A9D8KWS9_9GAMM</name>
<comment type="caution">
    <text evidence="1">The sequence shown here is derived from an EMBL/GenBank/DDBJ whole genome shotgun (WGS) entry which is preliminary data.</text>
</comment>
<dbReference type="AlphaFoldDB" id="A0A9D8KWS9"/>
<reference evidence="1" key="1">
    <citation type="submission" date="2021-02" db="EMBL/GenBank/DDBJ databases">
        <title>Thiocyanate and organic carbon inputs drive convergent selection for specific autotrophic Afipia and Thiobacillus strains within complex microbiomes.</title>
        <authorList>
            <person name="Huddy R.J."/>
            <person name="Sachdeva R."/>
            <person name="Kadzinga F."/>
            <person name="Kantor R.S."/>
            <person name="Harrison S.T.L."/>
            <person name="Banfield J.F."/>
        </authorList>
    </citation>
    <scope>NUCLEOTIDE SEQUENCE</scope>
    <source>
        <strain evidence="1">SCN18_10_11_15_R1_P_69_7</strain>
    </source>
</reference>
<accession>A0A9D8KWS9</accession>
<sequence length="176" mass="18781">MSGMDTHAGSKPLRRGAPRAYWPCALVALLWLPPPPALACGSLPADMQRRLVAADLQRQQALAAMLATRPDAIVIADVVAVAPDDARVHVRQWIKGAGDAALQVAPANRLDAIGCLPSAEFGNVALRPGEHYLLYLAGGSVLRAGNLRRGPEEFTLEQELEQVRAPVSAPATREVR</sequence>